<dbReference type="Gene3D" id="3.40.1260.10">
    <property type="entry name" value="DsrEFH-like"/>
    <property type="match status" value="1"/>
</dbReference>
<accession>A0A1E2RV62</accession>
<dbReference type="Pfam" id="PF02635">
    <property type="entry name" value="DsrE"/>
    <property type="match status" value="1"/>
</dbReference>
<gene>
    <name evidence="2" type="ORF">A7A08_03170</name>
</gene>
<dbReference type="InterPro" id="IPR003787">
    <property type="entry name" value="Sulphur_relay_DsrE/F-like"/>
</dbReference>
<keyword evidence="1" id="KW-0732">Signal</keyword>
<evidence type="ECO:0000313" key="2">
    <source>
        <dbReference type="EMBL" id="ODA65939.1"/>
    </source>
</evidence>
<dbReference type="RefSeq" id="WP_208430655.1">
    <property type="nucleotide sequence ID" value="NZ_MASI01000013.1"/>
</dbReference>
<dbReference type="Proteomes" id="UP000095087">
    <property type="component" value="Unassembled WGS sequence"/>
</dbReference>
<reference evidence="2 3" key="1">
    <citation type="submission" date="2016-07" db="EMBL/GenBank/DDBJ databases">
        <title>Draft genome sequence of Methyloligella halotolerans C2T (VKM B-2706T=CCUG 61687T=DSM 25045T), a halotolerant polyhydroxybutyrate accumulating methylotroph.</title>
        <authorList>
            <person name="Vasilenko O.V."/>
            <person name="Doronina N.V."/>
            <person name="Poroshina M.N."/>
            <person name="Tarlachkov S.V."/>
            <person name="Trotsenko Y.A."/>
        </authorList>
    </citation>
    <scope>NUCLEOTIDE SEQUENCE [LARGE SCALE GENOMIC DNA]</scope>
    <source>
        <strain evidence="2 3">VKM B-2706</strain>
    </source>
</reference>
<dbReference type="InterPro" id="IPR027396">
    <property type="entry name" value="DsrEFH-like"/>
</dbReference>
<feature type="chain" id="PRO_5009116435" evidence="1">
    <location>
        <begin position="25"/>
        <end position="185"/>
    </location>
</feature>
<dbReference type="STRING" id="1177755.A7A08_03170"/>
<dbReference type="AlphaFoldDB" id="A0A1E2RV62"/>
<name>A0A1E2RV62_9HYPH</name>
<sequence length="185" mass="19822">MFQRMNACLIAAAMLVCLASGVAAQGAETGDDALMPAVPFGKFTPVPNGHYRPDPSEVYKAVIRLTTKSEADDKPNQSLAKVGRLVNLFVSEGVPLDHLKFVVDVHGPATPIVLNDEQYAKRFGTKNPNLPLIKALGEAGVPVHVCGQALAGHEFEQDWVDPNVSVDLSAYMTVILSQGYAHLSL</sequence>
<keyword evidence="3" id="KW-1185">Reference proteome</keyword>
<feature type="signal peptide" evidence="1">
    <location>
        <begin position="1"/>
        <end position="24"/>
    </location>
</feature>
<dbReference type="EMBL" id="MASI01000013">
    <property type="protein sequence ID" value="ODA65939.1"/>
    <property type="molecule type" value="Genomic_DNA"/>
</dbReference>
<dbReference type="SUPFAM" id="SSF75169">
    <property type="entry name" value="DsrEFH-like"/>
    <property type="match status" value="1"/>
</dbReference>
<comment type="caution">
    <text evidence="2">The sequence shown here is derived from an EMBL/GenBank/DDBJ whole genome shotgun (WGS) entry which is preliminary data.</text>
</comment>
<proteinExistence type="predicted"/>
<protein>
    <submittedName>
        <fullName evidence="2">DsrE/DsrF-like family protein</fullName>
    </submittedName>
</protein>
<evidence type="ECO:0000313" key="3">
    <source>
        <dbReference type="Proteomes" id="UP000095087"/>
    </source>
</evidence>
<organism evidence="2 3">
    <name type="scientific">Methyloligella halotolerans</name>
    <dbReference type="NCBI Taxonomy" id="1177755"/>
    <lineage>
        <taxon>Bacteria</taxon>
        <taxon>Pseudomonadati</taxon>
        <taxon>Pseudomonadota</taxon>
        <taxon>Alphaproteobacteria</taxon>
        <taxon>Hyphomicrobiales</taxon>
        <taxon>Hyphomicrobiaceae</taxon>
        <taxon>Methyloligella</taxon>
    </lineage>
</organism>
<evidence type="ECO:0000256" key="1">
    <source>
        <dbReference type="SAM" id="SignalP"/>
    </source>
</evidence>